<proteinExistence type="predicted"/>
<comment type="caution">
    <text evidence="2">The sequence shown here is derived from an EMBL/GenBank/DDBJ whole genome shotgun (WGS) entry which is preliminary data.</text>
</comment>
<evidence type="ECO:0000313" key="3">
    <source>
        <dbReference type="Proteomes" id="UP000485058"/>
    </source>
</evidence>
<dbReference type="Proteomes" id="UP000485058">
    <property type="component" value="Unassembled WGS sequence"/>
</dbReference>
<protein>
    <submittedName>
        <fullName evidence="2">Uncharacterized protein</fullName>
    </submittedName>
</protein>
<dbReference type="EMBL" id="BLLF01002173">
    <property type="protein sequence ID" value="GFH23005.1"/>
    <property type="molecule type" value="Genomic_DNA"/>
</dbReference>
<gene>
    <name evidence="2" type="ORF">HaLaN_20550</name>
</gene>
<accession>A0A699ZLT9</accession>
<evidence type="ECO:0000256" key="1">
    <source>
        <dbReference type="SAM" id="MobiDB-lite"/>
    </source>
</evidence>
<keyword evidence="3" id="KW-1185">Reference proteome</keyword>
<dbReference type="AlphaFoldDB" id="A0A699ZLT9"/>
<name>A0A699ZLT9_HAELA</name>
<sequence length="115" mass="11993">MQHKVSQCKRNAAKQTGPKPSQAQQAKKARALGLGGDHGRSTAACHQPTDLTCQGPAAHHTAGRADHAPKQAPAAAGLSHRKVLQRGTRQQVHCCCSSPADTASSAFCSHNLIAK</sequence>
<organism evidence="2 3">
    <name type="scientific">Haematococcus lacustris</name>
    <name type="common">Green alga</name>
    <name type="synonym">Haematococcus pluvialis</name>
    <dbReference type="NCBI Taxonomy" id="44745"/>
    <lineage>
        <taxon>Eukaryota</taxon>
        <taxon>Viridiplantae</taxon>
        <taxon>Chlorophyta</taxon>
        <taxon>core chlorophytes</taxon>
        <taxon>Chlorophyceae</taxon>
        <taxon>CS clade</taxon>
        <taxon>Chlamydomonadales</taxon>
        <taxon>Haematococcaceae</taxon>
        <taxon>Haematococcus</taxon>
    </lineage>
</organism>
<reference evidence="2 3" key="1">
    <citation type="submission" date="2020-02" db="EMBL/GenBank/DDBJ databases">
        <title>Draft genome sequence of Haematococcus lacustris strain NIES-144.</title>
        <authorList>
            <person name="Morimoto D."/>
            <person name="Nakagawa S."/>
            <person name="Yoshida T."/>
            <person name="Sawayama S."/>
        </authorList>
    </citation>
    <scope>NUCLEOTIDE SEQUENCE [LARGE SCALE GENOMIC DNA]</scope>
    <source>
        <strain evidence="2 3">NIES-144</strain>
    </source>
</reference>
<feature type="region of interest" description="Disordered" evidence="1">
    <location>
        <begin position="1"/>
        <end position="84"/>
    </location>
</feature>
<evidence type="ECO:0000313" key="2">
    <source>
        <dbReference type="EMBL" id="GFH23005.1"/>
    </source>
</evidence>